<keyword evidence="4" id="KW-1133">Transmembrane helix</keyword>
<dbReference type="InterPro" id="IPR013783">
    <property type="entry name" value="Ig-like_fold"/>
</dbReference>
<feature type="compositionally biased region" description="Polar residues" evidence="3">
    <location>
        <begin position="61"/>
        <end position="88"/>
    </location>
</feature>
<evidence type="ECO:0000259" key="5">
    <source>
        <dbReference type="PROSITE" id="PS50835"/>
    </source>
</evidence>
<sequence length="387" mass="41753">TTPPHTPPAPPHPTSPHTFSPVVGCLATGYIPGPVTFSWSGASGATSVTVPETHGVGFYTLQPTPWGRTSRSPPDLQKTPSRPHNTSHLPPPRPPGCVAGGEPTPPEVQVLHSSVCSTLGDDSVELHCVITGFSPPPVEVEWLVDGAPAHLVATMTRPQREHFNGTFTASSSLAISTQDWLAGERFTCTVQHEDLPEPLGKSIAKHAGKVTAPYIFTFPPHAEELSLAEVTLTCLVRGFQPEHVEVQWLRNHNSVPAAEFVTTPPLKEPNGDGTFFLYSKMTVPKASWQGGVSYACMVVHEGLPMRFTQRPLQKTPELDISTALCPDAGDQELDGLWATIAVFITLFLLSVCYSATVTFFKVKWLFSTVLQLKSAGGPYRNVLKEAA</sequence>
<dbReference type="InterPro" id="IPR003597">
    <property type="entry name" value="Ig_C1-set"/>
</dbReference>
<name>A0A8B9V9G8_9AVES</name>
<dbReference type="Ensembl" id="ENSAZOT00000022678.1">
    <property type="protein sequence ID" value="ENSAZOP00000021111.1"/>
    <property type="gene ID" value="ENSAZOG00000013507.1"/>
</dbReference>
<accession>A0A8B9V9G8</accession>
<protein>
    <recommendedName>
        <fullName evidence="5">Ig-like domain-containing protein</fullName>
    </recommendedName>
</protein>
<feature type="region of interest" description="Disordered" evidence="3">
    <location>
        <begin position="61"/>
        <end position="104"/>
    </location>
</feature>
<dbReference type="CDD" id="cd05768">
    <property type="entry name" value="IgC1_CH3_IgAGD_CH4_IgAEM"/>
    <property type="match status" value="1"/>
</dbReference>
<evidence type="ECO:0000256" key="2">
    <source>
        <dbReference type="ARBA" id="ARBA00023319"/>
    </source>
</evidence>
<keyword evidence="1" id="KW-1015">Disulfide bond</keyword>
<keyword evidence="2" id="KW-0393">Immunoglobulin domain</keyword>
<dbReference type="AlphaFoldDB" id="A0A8B9V9G8"/>
<dbReference type="InterPro" id="IPR007110">
    <property type="entry name" value="Ig-like_dom"/>
</dbReference>
<dbReference type="FunFam" id="2.60.40.10:FF:000283">
    <property type="entry name" value="Immunoglobulin kappa constant"/>
    <property type="match status" value="1"/>
</dbReference>
<reference evidence="6" key="1">
    <citation type="submission" date="2025-08" db="UniProtKB">
        <authorList>
            <consortium name="Ensembl"/>
        </authorList>
    </citation>
    <scope>IDENTIFICATION</scope>
</reference>
<evidence type="ECO:0000256" key="4">
    <source>
        <dbReference type="SAM" id="Phobius"/>
    </source>
</evidence>
<proteinExistence type="predicted"/>
<keyword evidence="4" id="KW-0472">Membrane</keyword>
<dbReference type="Pfam" id="PF07654">
    <property type="entry name" value="C1-set"/>
    <property type="match status" value="2"/>
</dbReference>
<organism evidence="6 7">
    <name type="scientific">Anas zonorhyncha</name>
    <name type="common">Eastern spot-billed duck</name>
    <dbReference type="NCBI Taxonomy" id="75864"/>
    <lineage>
        <taxon>Eukaryota</taxon>
        <taxon>Metazoa</taxon>
        <taxon>Chordata</taxon>
        <taxon>Craniata</taxon>
        <taxon>Vertebrata</taxon>
        <taxon>Euteleostomi</taxon>
        <taxon>Archelosauria</taxon>
        <taxon>Archosauria</taxon>
        <taxon>Dinosauria</taxon>
        <taxon>Saurischia</taxon>
        <taxon>Theropoda</taxon>
        <taxon>Coelurosauria</taxon>
        <taxon>Aves</taxon>
        <taxon>Neognathae</taxon>
        <taxon>Galloanserae</taxon>
        <taxon>Anseriformes</taxon>
        <taxon>Anatidae</taxon>
        <taxon>Anatinae</taxon>
        <taxon>Anas</taxon>
    </lineage>
</organism>
<dbReference type="SMART" id="SM00407">
    <property type="entry name" value="IGc1"/>
    <property type="match status" value="2"/>
</dbReference>
<dbReference type="InterPro" id="IPR003006">
    <property type="entry name" value="Ig/MHC_CS"/>
</dbReference>
<keyword evidence="4" id="KW-0812">Transmembrane</keyword>
<evidence type="ECO:0000313" key="7">
    <source>
        <dbReference type="Proteomes" id="UP000694549"/>
    </source>
</evidence>
<dbReference type="SUPFAM" id="SSF48726">
    <property type="entry name" value="Immunoglobulin"/>
    <property type="match status" value="3"/>
</dbReference>
<dbReference type="PANTHER" id="PTHR23411">
    <property type="entry name" value="TAPASIN"/>
    <property type="match status" value="1"/>
</dbReference>
<dbReference type="PROSITE" id="PS00290">
    <property type="entry name" value="IG_MHC"/>
    <property type="match status" value="2"/>
</dbReference>
<dbReference type="PROSITE" id="PS50835">
    <property type="entry name" value="IG_LIKE"/>
    <property type="match status" value="2"/>
</dbReference>
<evidence type="ECO:0000313" key="6">
    <source>
        <dbReference type="Ensembl" id="ENSAZOP00000021111.1"/>
    </source>
</evidence>
<reference evidence="6" key="2">
    <citation type="submission" date="2025-09" db="UniProtKB">
        <authorList>
            <consortium name="Ensembl"/>
        </authorList>
    </citation>
    <scope>IDENTIFICATION</scope>
</reference>
<dbReference type="FunFam" id="2.60.40.10:FF:000463">
    <property type="entry name" value="Immunoglobulin heavy constant gamma 1"/>
    <property type="match status" value="1"/>
</dbReference>
<feature type="domain" description="Ig-like" evidence="5">
    <location>
        <begin position="213"/>
        <end position="313"/>
    </location>
</feature>
<feature type="transmembrane region" description="Helical" evidence="4">
    <location>
        <begin position="335"/>
        <end position="360"/>
    </location>
</feature>
<dbReference type="Gene3D" id="2.60.40.10">
    <property type="entry name" value="Immunoglobulins"/>
    <property type="match status" value="2"/>
</dbReference>
<evidence type="ECO:0000256" key="3">
    <source>
        <dbReference type="SAM" id="MobiDB-lite"/>
    </source>
</evidence>
<dbReference type="InterPro" id="IPR036179">
    <property type="entry name" value="Ig-like_dom_sf"/>
</dbReference>
<feature type="domain" description="Ig-like" evidence="5">
    <location>
        <begin position="106"/>
        <end position="204"/>
    </location>
</feature>
<dbReference type="InterPro" id="IPR050380">
    <property type="entry name" value="Immune_Resp_Modulators"/>
</dbReference>
<evidence type="ECO:0000256" key="1">
    <source>
        <dbReference type="ARBA" id="ARBA00023157"/>
    </source>
</evidence>
<dbReference type="Proteomes" id="UP000694549">
    <property type="component" value="Unplaced"/>
</dbReference>
<keyword evidence="7" id="KW-1185">Reference proteome</keyword>